<reference evidence="2" key="1">
    <citation type="journal article" date="2023" name="Front. Plant Sci.">
        <title>Chromosomal-level genome assembly of Melastoma candidum provides insights into trichome evolution.</title>
        <authorList>
            <person name="Zhong Y."/>
            <person name="Wu W."/>
            <person name="Sun C."/>
            <person name="Zou P."/>
            <person name="Liu Y."/>
            <person name="Dai S."/>
            <person name="Zhou R."/>
        </authorList>
    </citation>
    <scope>NUCLEOTIDE SEQUENCE [LARGE SCALE GENOMIC DNA]</scope>
</reference>
<accession>A0ACB9LLE2</accession>
<keyword evidence="2" id="KW-1185">Reference proteome</keyword>
<organism evidence="1 2">
    <name type="scientific">Melastoma candidum</name>
    <dbReference type="NCBI Taxonomy" id="119954"/>
    <lineage>
        <taxon>Eukaryota</taxon>
        <taxon>Viridiplantae</taxon>
        <taxon>Streptophyta</taxon>
        <taxon>Embryophyta</taxon>
        <taxon>Tracheophyta</taxon>
        <taxon>Spermatophyta</taxon>
        <taxon>Magnoliopsida</taxon>
        <taxon>eudicotyledons</taxon>
        <taxon>Gunneridae</taxon>
        <taxon>Pentapetalae</taxon>
        <taxon>rosids</taxon>
        <taxon>malvids</taxon>
        <taxon>Myrtales</taxon>
        <taxon>Melastomataceae</taxon>
        <taxon>Melastomatoideae</taxon>
        <taxon>Melastomateae</taxon>
        <taxon>Melastoma</taxon>
    </lineage>
</organism>
<proteinExistence type="predicted"/>
<dbReference type="Proteomes" id="UP001057402">
    <property type="component" value="Chromosome 11"/>
</dbReference>
<evidence type="ECO:0000313" key="1">
    <source>
        <dbReference type="EMBL" id="KAI4312066.1"/>
    </source>
</evidence>
<evidence type="ECO:0000313" key="2">
    <source>
        <dbReference type="Proteomes" id="UP001057402"/>
    </source>
</evidence>
<sequence>MGVSNWDAFSTALKQLLDGLRGNASSGGTLRKPPPATETVLPSTPPGEKKLSKTWIVFVASTVVAVLLIVIIVFFLIVNRRKRHFSRRLRYKEEDDVIMAESLQFNLDLIVEATENFSDSKKLGQGGFGCVYLGKLPNGQEIAVKRLSRNSGQGQIEFKNEVVLLAKLQHRNLVRLLGFCLEGEERLLVYEFVPNSSLDQFIFDPIKRAHLNWDTRYKIITGIARGLMYLHEDSRLRIIHRDLKASNILLDADMNPKVSDFGMARLFELDQTQADTNRIVGTYGYMAPEYVLHGHISLKSDVFSFGVLVLEIVSGRKNLDFRSHPGGDPEILISHVWRSWQEGKIQDIVDPSLTSSYRVDIMRCIHIGLLCVQENVASRPTMASVIVMLNSHSATLSVPTQPAFSMNNLYSSDISASIDGTSTVTHSNHSGNKGGTVGGTHSVNEVSITEPYPR</sequence>
<name>A0ACB9LLE2_9MYRT</name>
<gene>
    <name evidence="1" type="ORF">MLD38_036921</name>
</gene>
<protein>
    <submittedName>
        <fullName evidence="1">Uncharacterized protein</fullName>
    </submittedName>
</protein>
<comment type="caution">
    <text evidence="1">The sequence shown here is derived from an EMBL/GenBank/DDBJ whole genome shotgun (WGS) entry which is preliminary data.</text>
</comment>
<dbReference type="EMBL" id="CM042890">
    <property type="protein sequence ID" value="KAI4312066.1"/>
    <property type="molecule type" value="Genomic_DNA"/>
</dbReference>